<keyword evidence="3" id="KW-1185">Reference proteome</keyword>
<keyword evidence="1" id="KW-0472">Membrane</keyword>
<feature type="transmembrane region" description="Helical" evidence="1">
    <location>
        <begin position="63"/>
        <end position="84"/>
    </location>
</feature>
<evidence type="ECO:0000256" key="1">
    <source>
        <dbReference type="SAM" id="Phobius"/>
    </source>
</evidence>
<organism evidence="2 3">
    <name type="scientific">Nocardioides panacihumi</name>
    <dbReference type="NCBI Taxonomy" id="400774"/>
    <lineage>
        <taxon>Bacteria</taxon>
        <taxon>Bacillati</taxon>
        <taxon>Actinomycetota</taxon>
        <taxon>Actinomycetes</taxon>
        <taxon>Propionibacteriales</taxon>
        <taxon>Nocardioidaceae</taxon>
        <taxon>Nocardioides</taxon>
    </lineage>
</organism>
<accession>A0ABN2RMN2</accession>
<feature type="transmembrane region" description="Helical" evidence="1">
    <location>
        <begin position="114"/>
        <end position="133"/>
    </location>
</feature>
<evidence type="ECO:0000313" key="3">
    <source>
        <dbReference type="Proteomes" id="UP001500571"/>
    </source>
</evidence>
<comment type="caution">
    <text evidence="2">The sequence shown here is derived from an EMBL/GenBank/DDBJ whole genome shotgun (WGS) entry which is preliminary data.</text>
</comment>
<feature type="transmembrane region" description="Helical" evidence="1">
    <location>
        <begin position="32"/>
        <end position="51"/>
    </location>
</feature>
<keyword evidence="1" id="KW-0812">Transmembrane</keyword>
<dbReference type="EMBL" id="BAAAPB010000004">
    <property type="protein sequence ID" value="GAA1971683.1"/>
    <property type="molecule type" value="Genomic_DNA"/>
</dbReference>
<evidence type="ECO:0000313" key="2">
    <source>
        <dbReference type="EMBL" id="GAA1971683.1"/>
    </source>
</evidence>
<sequence>MSMIVAYILTFLGALAVVLTRLRLRNSHAGWPLAAHTGAGAVAVVLWLLFLIFPEASFLGGSLVGVIALAFWWVVTATGLMLLVRWLPSRNRGKRAADTVAAADSWTESPWLSVLAHVGMLLGVSWFTWAYAISAI</sequence>
<name>A0ABN2RMN2_9ACTN</name>
<gene>
    <name evidence="2" type="ORF">GCM10009798_35810</name>
</gene>
<evidence type="ECO:0008006" key="4">
    <source>
        <dbReference type="Google" id="ProtNLM"/>
    </source>
</evidence>
<dbReference type="Proteomes" id="UP001500571">
    <property type="component" value="Unassembled WGS sequence"/>
</dbReference>
<protein>
    <recommendedName>
        <fullName evidence="4">DUF2269 family protein</fullName>
    </recommendedName>
</protein>
<dbReference type="RefSeq" id="WP_344047188.1">
    <property type="nucleotide sequence ID" value="NZ_BAAAPB010000004.1"/>
</dbReference>
<keyword evidence="1" id="KW-1133">Transmembrane helix</keyword>
<reference evidence="2 3" key="1">
    <citation type="journal article" date="2019" name="Int. J. Syst. Evol. Microbiol.">
        <title>The Global Catalogue of Microorganisms (GCM) 10K type strain sequencing project: providing services to taxonomists for standard genome sequencing and annotation.</title>
        <authorList>
            <consortium name="The Broad Institute Genomics Platform"/>
            <consortium name="The Broad Institute Genome Sequencing Center for Infectious Disease"/>
            <person name="Wu L."/>
            <person name="Ma J."/>
        </authorList>
    </citation>
    <scope>NUCLEOTIDE SEQUENCE [LARGE SCALE GENOMIC DNA]</scope>
    <source>
        <strain evidence="2 3">JCM 15309</strain>
    </source>
</reference>
<proteinExistence type="predicted"/>